<dbReference type="EMBL" id="VSSQ01002203">
    <property type="protein sequence ID" value="MPM13975.1"/>
    <property type="molecule type" value="Genomic_DNA"/>
</dbReference>
<reference evidence="1" key="1">
    <citation type="submission" date="2019-08" db="EMBL/GenBank/DDBJ databases">
        <authorList>
            <person name="Kucharzyk K."/>
            <person name="Murdoch R.W."/>
            <person name="Higgins S."/>
            <person name="Loffler F."/>
        </authorList>
    </citation>
    <scope>NUCLEOTIDE SEQUENCE</scope>
</reference>
<dbReference type="AlphaFoldDB" id="A0A644XCP9"/>
<accession>A0A644XCP9</accession>
<comment type="caution">
    <text evidence="1">The sequence shown here is derived from an EMBL/GenBank/DDBJ whole genome shotgun (WGS) entry which is preliminary data.</text>
</comment>
<sequence>MKIFLCMSKHLFPSIKDDDWREGGLPIEASSALSAAIDFVHKYPDKAGVDALAYNESDKLFIWVKHPSGGDVTGFTVTIIAEYRITSASENCYFWGDGNAPV</sequence>
<gene>
    <name evidence="1" type="ORF">SDC9_60335</name>
</gene>
<name>A0A644XCP9_9ZZZZ</name>
<organism evidence="1">
    <name type="scientific">bioreactor metagenome</name>
    <dbReference type="NCBI Taxonomy" id="1076179"/>
    <lineage>
        <taxon>unclassified sequences</taxon>
        <taxon>metagenomes</taxon>
        <taxon>ecological metagenomes</taxon>
    </lineage>
</organism>
<proteinExistence type="predicted"/>
<protein>
    <submittedName>
        <fullName evidence="1">Uncharacterized protein</fullName>
    </submittedName>
</protein>
<evidence type="ECO:0000313" key="1">
    <source>
        <dbReference type="EMBL" id="MPM13975.1"/>
    </source>
</evidence>